<feature type="compositionally biased region" description="Low complexity" evidence="1">
    <location>
        <begin position="23"/>
        <end position="37"/>
    </location>
</feature>
<sequence length="577" mass="64783">MKLALAIPTPQDAREHRQVEVDVSQPEQTTSTETPQVETTTIKNFLSYLFQREGNRDPWLAQLVKATAPVLAEEGFGGVVRQSFKIAPVSPWPEKVPLTLPRRQQAYPNLPSSASNHPTPSSPLTELHRSEAKIRESFNHLDIDSNSSSTNRTFGLVPHQYTHLRDSLIFNHERLLQHQDETVDLENLTSAAITNTNFQETPFSVSQSVSVTDRRFLNMANANELDGMRKHVGWVDNSQDAELMEALERASWQQNQVGNDQDTNQLQLTDGTANFNHHHLPSPPTSPLIPPSAPPEESRSLEPIYRNSAVNNPTNTTTVTTVYAYKSNRTGGGVKKMEIGEAEEDMPPPLHNMVRRVSLEDIQNQPGRERLSYEEQIQQTPYPFPPVTPTPYPQHGNLERVDTSQQMNTEILSGCQEIESKPNDTNLTPIMTNLGGQDDELDDDLSTFSVSKPVFPNPAELKWPDHMSLIESLPKMYHGWLATHFKKDPRVWLWKNKMGRRARQLLATSGDHASQVTMPPPLLETPIGARKPVIATSVTIPNELKDVRVGVHHVAKENQLEDTAPALEPADNEFQFI</sequence>
<feature type="region of interest" description="Disordered" evidence="1">
    <location>
        <begin position="106"/>
        <end position="126"/>
    </location>
</feature>
<reference evidence="2 3" key="1">
    <citation type="journal article" date="2016" name="Genome Biol. Evol.">
        <title>Gene Family Evolution Reflects Adaptation to Soil Environmental Stressors in the Genome of the Collembolan Orchesella cincta.</title>
        <authorList>
            <person name="Faddeeva-Vakhrusheva A."/>
            <person name="Derks M.F."/>
            <person name="Anvar S.Y."/>
            <person name="Agamennone V."/>
            <person name="Suring W."/>
            <person name="Smit S."/>
            <person name="van Straalen N.M."/>
            <person name="Roelofs D."/>
        </authorList>
    </citation>
    <scope>NUCLEOTIDE SEQUENCE [LARGE SCALE GENOMIC DNA]</scope>
    <source>
        <tissue evidence="2">Mixed pool</tissue>
    </source>
</reference>
<organism evidence="2 3">
    <name type="scientific">Orchesella cincta</name>
    <name type="common">Springtail</name>
    <name type="synonym">Podura cincta</name>
    <dbReference type="NCBI Taxonomy" id="48709"/>
    <lineage>
        <taxon>Eukaryota</taxon>
        <taxon>Metazoa</taxon>
        <taxon>Ecdysozoa</taxon>
        <taxon>Arthropoda</taxon>
        <taxon>Hexapoda</taxon>
        <taxon>Collembola</taxon>
        <taxon>Entomobryomorpha</taxon>
        <taxon>Entomobryoidea</taxon>
        <taxon>Orchesellidae</taxon>
        <taxon>Orchesellinae</taxon>
        <taxon>Orchesella</taxon>
    </lineage>
</organism>
<evidence type="ECO:0000256" key="1">
    <source>
        <dbReference type="SAM" id="MobiDB-lite"/>
    </source>
</evidence>
<comment type="caution">
    <text evidence="2">The sequence shown here is derived from an EMBL/GenBank/DDBJ whole genome shotgun (WGS) entry which is preliminary data.</text>
</comment>
<feature type="compositionally biased region" description="Pro residues" evidence="1">
    <location>
        <begin position="281"/>
        <end position="294"/>
    </location>
</feature>
<dbReference type="Proteomes" id="UP000094527">
    <property type="component" value="Unassembled WGS sequence"/>
</dbReference>
<feature type="region of interest" description="Disordered" evidence="1">
    <location>
        <begin position="1"/>
        <end position="37"/>
    </location>
</feature>
<feature type="region of interest" description="Disordered" evidence="1">
    <location>
        <begin position="272"/>
        <end position="299"/>
    </location>
</feature>
<gene>
    <name evidence="2" type="ORF">Ocin01_13743</name>
</gene>
<accession>A0A1D2MIX0</accession>
<protein>
    <submittedName>
        <fullName evidence="2">Uncharacterized protein</fullName>
    </submittedName>
</protein>
<keyword evidence="3" id="KW-1185">Reference proteome</keyword>
<name>A0A1D2MIX0_ORCCI</name>
<evidence type="ECO:0000313" key="2">
    <source>
        <dbReference type="EMBL" id="ODM92939.1"/>
    </source>
</evidence>
<dbReference type="AlphaFoldDB" id="A0A1D2MIX0"/>
<proteinExistence type="predicted"/>
<evidence type="ECO:0000313" key="3">
    <source>
        <dbReference type="Proteomes" id="UP000094527"/>
    </source>
</evidence>
<feature type="compositionally biased region" description="Polar residues" evidence="1">
    <location>
        <begin position="106"/>
        <end position="124"/>
    </location>
</feature>
<dbReference type="EMBL" id="LJIJ01001115">
    <property type="protein sequence ID" value="ODM92939.1"/>
    <property type="molecule type" value="Genomic_DNA"/>
</dbReference>